<feature type="transmembrane region" description="Helical" evidence="1">
    <location>
        <begin position="61"/>
        <end position="78"/>
    </location>
</feature>
<dbReference type="AlphaFoldDB" id="A0AAW1PQ59"/>
<dbReference type="Proteomes" id="UP001489004">
    <property type="component" value="Unassembled WGS sequence"/>
</dbReference>
<keyword evidence="1" id="KW-0472">Membrane</keyword>
<protein>
    <recommendedName>
        <fullName evidence="1">HVA22-like protein</fullName>
    </recommendedName>
</protein>
<dbReference type="GO" id="GO:0016020">
    <property type="term" value="C:membrane"/>
    <property type="evidence" value="ECO:0007669"/>
    <property type="project" value="UniProtKB-SubCell"/>
</dbReference>
<keyword evidence="1" id="KW-1133">Transmembrane helix</keyword>
<organism evidence="2 3">
    <name type="scientific">[Myrmecia] bisecta</name>
    <dbReference type="NCBI Taxonomy" id="41462"/>
    <lineage>
        <taxon>Eukaryota</taxon>
        <taxon>Viridiplantae</taxon>
        <taxon>Chlorophyta</taxon>
        <taxon>core chlorophytes</taxon>
        <taxon>Trebouxiophyceae</taxon>
        <taxon>Trebouxiales</taxon>
        <taxon>Trebouxiaceae</taxon>
        <taxon>Myrmecia</taxon>
    </lineage>
</organism>
<evidence type="ECO:0000313" key="3">
    <source>
        <dbReference type="Proteomes" id="UP001489004"/>
    </source>
</evidence>
<feature type="transmembrane region" description="Helical" evidence="1">
    <location>
        <begin position="38"/>
        <end position="55"/>
    </location>
</feature>
<evidence type="ECO:0000313" key="2">
    <source>
        <dbReference type="EMBL" id="KAK9811551.1"/>
    </source>
</evidence>
<dbReference type="InterPro" id="IPR004345">
    <property type="entry name" value="TB2_DP1_HVA22"/>
</dbReference>
<accession>A0AAW1PQ59</accession>
<comment type="similarity">
    <text evidence="1">Belongs to the DP1 family.</text>
</comment>
<dbReference type="PANTHER" id="PTHR12300:SF117">
    <property type="entry name" value="LP05237P-RELATED"/>
    <property type="match status" value="1"/>
</dbReference>
<reference evidence="2 3" key="1">
    <citation type="journal article" date="2024" name="Nat. Commun.">
        <title>Phylogenomics reveals the evolutionary origins of lichenization in chlorophyte algae.</title>
        <authorList>
            <person name="Puginier C."/>
            <person name="Libourel C."/>
            <person name="Otte J."/>
            <person name="Skaloud P."/>
            <person name="Haon M."/>
            <person name="Grisel S."/>
            <person name="Petersen M."/>
            <person name="Berrin J.G."/>
            <person name="Delaux P.M."/>
            <person name="Dal Grande F."/>
            <person name="Keller J."/>
        </authorList>
    </citation>
    <scope>NUCLEOTIDE SEQUENCE [LARGE SCALE GENOMIC DNA]</scope>
    <source>
        <strain evidence="2 3">SAG 2043</strain>
    </source>
</reference>
<sequence>MLGDYLCRVLLNVFGYIWPAYQCYKAIERKQADKIREWCIYWFVMALFTFAERAFLDSLIFWAPMYYEAKVLFVIYLWHPKTLGAQYLYSHIVQPFIAANEGTIDQKVAEGKAWVGDFAAAHFSKVTNFVQSKAHLAVAQLQQLQKAGNQAARNHAAANVPKQM</sequence>
<keyword evidence="1" id="KW-0812">Transmembrane</keyword>
<keyword evidence="3" id="KW-1185">Reference proteome</keyword>
<proteinExistence type="inferred from homology"/>
<dbReference type="PANTHER" id="PTHR12300">
    <property type="entry name" value="HVA22-LIKE PROTEINS"/>
    <property type="match status" value="1"/>
</dbReference>
<comment type="subcellular location">
    <subcellularLocation>
        <location evidence="1">Membrane</location>
        <topology evidence="1">Multi-pass membrane protein</topology>
    </subcellularLocation>
</comment>
<comment type="caution">
    <text evidence="2">The sequence shown here is derived from an EMBL/GenBank/DDBJ whole genome shotgun (WGS) entry which is preliminary data.</text>
</comment>
<dbReference type="EMBL" id="JALJOR010000009">
    <property type="protein sequence ID" value="KAK9811551.1"/>
    <property type="molecule type" value="Genomic_DNA"/>
</dbReference>
<gene>
    <name evidence="2" type="ORF">WJX72_005778</name>
</gene>
<dbReference type="Pfam" id="PF03134">
    <property type="entry name" value="TB2_DP1_HVA22"/>
    <property type="match status" value="1"/>
</dbReference>
<name>A0AAW1PQ59_9CHLO</name>
<evidence type="ECO:0000256" key="1">
    <source>
        <dbReference type="RuleBase" id="RU362006"/>
    </source>
</evidence>